<keyword evidence="1" id="KW-0472">Membrane</keyword>
<feature type="transmembrane region" description="Helical" evidence="1">
    <location>
        <begin position="203"/>
        <end position="224"/>
    </location>
</feature>
<keyword evidence="1" id="KW-1133">Transmembrane helix</keyword>
<feature type="transmembrane region" description="Helical" evidence="1">
    <location>
        <begin position="170"/>
        <end position="191"/>
    </location>
</feature>
<sequence>MNKQIKGLLYFYISDIRHNILIFWSILLFMLLVSLAFGVYLLGVEDGMLAFGFPFAIYFYCLVIGFTRVKESIPFSIKMGATRKNILISMGIYFLIIATVQSLVANTIQEVVLLITKNANITSFMFLHPAMIIEDTWLNRVLIDISIMFFLLSFMFVMGLLFYKYGLAGGGLVAGVLVILLLFGIAKGWIYDIIVEFLNQVNIVFFYQMFGIGLLIILLSFVFVRRITIEKRR</sequence>
<dbReference type="Proteomes" id="UP000637359">
    <property type="component" value="Unassembled WGS sequence"/>
</dbReference>
<feature type="transmembrane region" description="Helical" evidence="1">
    <location>
        <begin position="141"/>
        <end position="163"/>
    </location>
</feature>
<feature type="transmembrane region" description="Helical" evidence="1">
    <location>
        <begin position="86"/>
        <end position="104"/>
    </location>
</feature>
<organism evidence="2 3">
    <name type="scientific">Ornithinibacillus hominis</name>
    <dbReference type="NCBI Taxonomy" id="2763055"/>
    <lineage>
        <taxon>Bacteria</taxon>
        <taxon>Bacillati</taxon>
        <taxon>Bacillota</taxon>
        <taxon>Bacilli</taxon>
        <taxon>Bacillales</taxon>
        <taxon>Bacillaceae</taxon>
        <taxon>Ornithinibacillus</taxon>
    </lineage>
</organism>
<evidence type="ECO:0000313" key="2">
    <source>
        <dbReference type="EMBL" id="MBC5636142.1"/>
    </source>
</evidence>
<accession>A0A923RJ56</accession>
<evidence type="ECO:0000313" key="3">
    <source>
        <dbReference type="Proteomes" id="UP000637359"/>
    </source>
</evidence>
<feature type="transmembrane region" description="Helical" evidence="1">
    <location>
        <begin position="21"/>
        <end position="42"/>
    </location>
</feature>
<keyword evidence="1" id="KW-0812">Transmembrane</keyword>
<comment type="caution">
    <text evidence="2">The sequence shown here is derived from an EMBL/GenBank/DDBJ whole genome shotgun (WGS) entry which is preliminary data.</text>
</comment>
<dbReference type="RefSeq" id="WP_186868862.1">
    <property type="nucleotide sequence ID" value="NZ_JACOOL010000003.1"/>
</dbReference>
<protein>
    <submittedName>
        <fullName evidence="2">Uncharacterized protein</fullName>
    </submittedName>
</protein>
<dbReference type="AlphaFoldDB" id="A0A923RJ56"/>
<gene>
    <name evidence="2" type="ORF">H8S33_04785</name>
</gene>
<name>A0A923RJ56_9BACI</name>
<dbReference type="EMBL" id="JACOOL010000003">
    <property type="protein sequence ID" value="MBC5636142.1"/>
    <property type="molecule type" value="Genomic_DNA"/>
</dbReference>
<feature type="transmembrane region" description="Helical" evidence="1">
    <location>
        <begin position="48"/>
        <end position="66"/>
    </location>
</feature>
<reference evidence="2" key="1">
    <citation type="submission" date="2020-08" db="EMBL/GenBank/DDBJ databases">
        <title>Genome public.</title>
        <authorList>
            <person name="Liu C."/>
            <person name="Sun Q."/>
        </authorList>
    </citation>
    <scope>NUCLEOTIDE SEQUENCE</scope>
    <source>
        <strain evidence="2">BX22</strain>
    </source>
</reference>
<proteinExistence type="predicted"/>
<keyword evidence="3" id="KW-1185">Reference proteome</keyword>
<evidence type="ECO:0000256" key="1">
    <source>
        <dbReference type="SAM" id="Phobius"/>
    </source>
</evidence>